<protein>
    <recommendedName>
        <fullName evidence="2">Methyltransferase domain-containing protein</fullName>
    </recommendedName>
</protein>
<dbReference type="SUPFAM" id="SSF53335">
    <property type="entry name" value="S-adenosyl-L-methionine-dependent methyltransferases"/>
    <property type="match status" value="1"/>
</dbReference>
<evidence type="ECO:0000313" key="1">
    <source>
        <dbReference type="EMBL" id="CAD8816954.1"/>
    </source>
</evidence>
<evidence type="ECO:0008006" key="2">
    <source>
        <dbReference type="Google" id="ProtNLM"/>
    </source>
</evidence>
<dbReference type="InterPro" id="IPR019410">
    <property type="entry name" value="Methyltransf_16"/>
</dbReference>
<proteinExistence type="predicted"/>
<dbReference type="PANTHER" id="PTHR14614">
    <property type="entry name" value="HEPATOCELLULAR CARCINOMA-ASSOCIATED ANTIGEN"/>
    <property type="match status" value="1"/>
</dbReference>
<accession>A0A7S1EPZ0</accession>
<gene>
    <name evidence="1" type="ORF">TOLI1172_LOCUS1342</name>
</gene>
<name>A0A7S1EPZ0_9RHOD</name>
<dbReference type="PANTHER" id="PTHR14614:SF132">
    <property type="entry name" value="PROTEIN-LYSINE METHYLTRANSFERASE C42C1.13"/>
    <property type="match status" value="1"/>
</dbReference>
<organism evidence="1">
    <name type="scientific">Timspurckia oligopyrenoides</name>
    <dbReference type="NCBI Taxonomy" id="708627"/>
    <lineage>
        <taxon>Eukaryota</taxon>
        <taxon>Rhodophyta</taxon>
        <taxon>Bangiophyceae</taxon>
        <taxon>Porphyridiales</taxon>
        <taxon>Porphyridiaceae</taxon>
        <taxon>Timspurckia</taxon>
    </lineage>
</organism>
<dbReference type="InterPro" id="IPR029063">
    <property type="entry name" value="SAM-dependent_MTases_sf"/>
</dbReference>
<dbReference type="EMBL" id="HBFP01001852">
    <property type="protein sequence ID" value="CAD8816954.1"/>
    <property type="molecule type" value="Transcribed_RNA"/>
</dbReference>
<sequence length="311" mass="34142">MVATGSIDFTGCCVVDVGAGTGIAGLACAALGARKVVLTDLRGPVLDLMSVNADKNRSLLNSCELEVAPLDWFNLDDARNLVKQVGHIDYLIFAEVTYVEHLIEPLIETLRVLQGAEYPVVLMSHGTHRITPLLKFFSGISSEYRVEIVPNASIPKEYRSGTQKVFLKKLKHVSRDVESSSQRSTSVADLTALQNWMEIKGSLLEQFGAIQWQVYELSAQLNGAFYHPASGNTQKVLEALKVLPERSAAILEQLGHAEWQCCESIARLGLYDSSLQNESKRISESKTESQPTSHTASAALDDMLRKRLGPL</sequence>
<dbReference type="Gene3D" id="3.40.50.150">
    <property type="entry name" value="Vaccinia Virus protein VP39"/>
    <property type="match status" value="1"/>
</dbReference>
<dbReference type="Pfam" id="PF10294">
    <property type="entry name" value="Methyltransf_16"/>
    <property type="match status" value="1"/>
</dbReference>
<dbReference type="AlphaFoldDB" id="A0A7S1EPZ0"/>
<reference evidence="1" key="1">
    <citation type="submission" date="2021-01" db="EMBL/GenBank/DDBJ databases">
        <authorList>
            <person name="Corre E."/>
            <person name="Pelletier E."/>
            <person name="Niang G."/>
            <person name="Scheremetjew M."/>
            <person name="Finn R."/>
            <person name="Kale V."/>
            <person name="Holt S."/>
            <person name="Cochrane G."/>
            <person name="Meng A."/>
            <person name="Brown T."/>
            <person name="Cohen L."/>
        </authorList>
    </citation>
    <scope>NUCLEOTIDE SEQUENCE</scope>
    <source>
        <strain evidence="1">CCMP3278</strain>
    </source>
</reference>